<dbReference type="InterPro" id="IPR005122">
    <property type="entry name" value="Uracil-DNA_glycosylase-like"/>
</dbReference>
<dbReference type="Gene3D" id="3.40.470.10">
    <property type="entry name" value="Uracil-DNA glycosylase-like domain"/>
    <property type="match status" value="1"/>
</dbReference>
<evidence type="ECO:0000259" key="1">
    <source>
        <dbReference type="Pfam" id="PF03167"/>
    </source>
</evidence>
<comment type="caution">
    <text evidence="2">The sequence shown here is derived from an EMBL/GenBank/DDBJ whole genome shotgun (WGS) entry which is preliminary data.</text>
</comment>
<evidence type="ECO:0000313" key="2">
    <source>
        <dbReference type="EMBL" id="KJY48990.1"/>
    </source>
</evidence>
<protein>
    <recommendedName>
        <fullName evidence="1">Uracil-DNA glycosylase-like domain-containing protein</fullName>
    </recommendedName>
</protein>
<dbReference type="Pfam" id="PF03167">
    <property type="entry name" value="UDG"/>
    <property type="match status" value="1"/>
</dbReference>
<dbReference type="STRING" id="1218508.JG29_08140"/>
<proteinExistence type="predicted"/>
<sequence length="238" mass="27705">MKHLLTFGERVLAFQRKLAEITIDLPAGFKLINPYNGENKKLIQQVTTIFYQKFFADNIPRRLILGSSPARRGTAVTGIPFEDADHLYSETGIKIDNFYINRSSSDFLYEVMNKYGGSKTFYQDFYTSFVCPLGLIRINEKGRAVNCNYYENKKILNQLEPFIVNSLRTQISLGIDTSVCFCIGSSQNFQTLTKINNKYNFFNVIVPLEHPRFITQYNYQKRDFYLKKYLTTLTKKSY</sequence>
<dbReference type="OrthoDB" id="7107805at2"/>
<dbReference type="RefSeq" id="WP_045922657.1">
    <property type="nucleotide sequence ID" value="NZ_JBHTHW010000003.1"/>
</dbReference>
<dbReference type="InterPro" id="IPR036895">
    <property type="entry name" value="Uracil-DNA_glycosylase-like_sf"/>
</dbReference>
<organism evidence="2 3">
    <name type="scientific">Bombilactobacillus mellis</name>
    <dbReference type="NCBI Taxonomy" id="1218508"/>
    <lineage>
        <taxon>Bacteria</taxon>
        <taxon>Bacillati</taxon>
        <taxon>Bacillota</taxon>
        <taxon>Bacilli</taxon>
        <taxon>Lactobacillales</taxon>
        <taxon>Lactobacillaceae</taxon>
        <taxon>Bombilactobacillus</taxon>
    </lineage>
</organism>
<keyword evidence="3" id="KW-1185">Reference proteome</keyword>
<gene>
    <name evidence="2" type="ORF">JG29_08140</name>
</gene>
<dbReference type="EMBL" id="JXBZ01000007">
    <property type="protein sequence ID" value="KJY48990.1"/>
    <property type="molecule type" value="Genomic_DNA"/>
</dbReference>
<dbReference type="AlphaFoldDB" id="A0A0F4KRH7"/>
<dbReference type="HOGENOM" id="CLU_1199042_0_0_9"/>
<dbReference type="PATRIC" id="fig|1218508.4.peg.834"/>
<reference evidence="2 3" key="1">
    <citation type="submission" date="2014-12" db="EMBL/GenBank/DDBJ databases">
        <title>Comparative genomics of the lactic acid bacteria isolated from the honey bee gut.</title>
        <authorList>
            <person name="Ellegaard K.M."/>
            <person name="Tamarit D."/>
            <person name="Javelind E."/>
            <person name="Olofsson T."/>
            <person name="Andersson S.G."/>
            <person name="Vasquez A."/>
        </authorList>
    </citation>
    <scope>NUCLEOTIDE SEQUENCE [LARGE SCALE GENOMIC DNA]</scope>
    <source>
        <strain evidence="2 3">Hon2</strain>
    </source>
</reference>
<accession>A0A0F4KRH7</accession>
<dbReference type="SUPFAM" id="SSF52141">
    <property type="entry name" value="Uracil-DNA glycosylase-like"/>
    <property type="match status" value="1"/>
</dbReference>
<name>A0A0F4KRH7_9LACO</name>
<dbReference type="Proteomes" id="UP000033695">
    <property type="component" value="Unassembled WGS sequence"/>
</dbReference>
<feature type="domain" description="Uracil-DNA glycosylase-like" evidence="1">
    <location>
        <begin position="60"/>
        <end position="233"/>
    </location>
</feature>
<evidence type="ECO:0000313" key="3">
    <source>
        <dbReference type="Proteomes" id="UP000033695"/>
    </source>
</evidence>